<dbReference type="GeneID" id="8234948"/>
<dbReference type="PROSITE" id="PS00075">
    <property type="entry name" value="DHFR_1"/>
    <property type="match status" value="1"/>
</dbReference>
<reference evidence="12" key="3">
    <citation type="submission" date="2021-02" db="UniProtKB">
        <authorList>
            <consortium name="EnsemblMetazoa"/>
        </authorList>
    </citation>
    <scope>IDENTIFICATION</scope>
    <source>
        <strain evidence="12">USDA</strain>
    </source>
</reference>
<comment type="catalytic activity">
    <reaction evidence="8">
        <text>(6S)-5,6,7,8-tetrahydrofolate + NADP(+) = 7,8-dihydrofolate + NADPH + H(+)</text>
        <dbReference type="Rhea" id="RHEA:15009"/>
        <dbReference type="ChEBI" id="CHEBI:15378"/>
        <dbReference type="ChEBI" id="CHEBI:57451"/>
        <dbReference type="ChEBI" id="CHEBI:57453"/>
        <dbReference type="ChEBI" id="CHEBI:57783"/>
        <dbReference type="ChEBI" id="CHEBI:58349"/>
        <dbReference type="EC" id="1.5.1.3"/>
    </reaction>
</comment>
<dbReference type="InterPro" id="IPR024072">
    <property type="entry name" value="DHFR-like_dom_sf"/>
</dbReference>
<evidence type="ECO:0000313" key="12">
    <source>
        <dbReference type="EnsemblMetazoa" id="PHUM574420-PA"/>
    </source>
</evidence>
<reference evidence="11" key="2">
    <citation type="submission" date="2007-04" db="EMBL/GenBank/DDBJ databases">
        <title>The genome of the human body louse.</title>
        <authorList>
            <consortium name="The Human Body Louse Genome Consortium"/>
            <person name="Kirkness E."/>
            <person name="Walenz B."/>
            <person name="Hass B."/>
            <person name="Bruggner R."/>
            <person name="Strausberg R."/>
        </authorList>
    </citation>
    <scope>NUCLEOTIDE SEQUENCE</scope>
    <source>
        <strain evidence="11">USDA</strain>
    </source>
</reference>
<dbReference type="EMBL" id="AAZO01006984">
    <property type="status" value="NOT_ANNOTATED_CDS"/>
    <property type="molecule type" value="Genomic_DNA"/>
</dbReference>
<dbReference type="OrthoDB" id="4664297at2759"/>
<accession>E0W1C2</accession>
<dbReference type="InterPro" id="IPR017925">
    <property type="entry name" value="DHFR_CS"/>
</dbReference>
<dbReference type="KEGG" id="phu:Phum_PHUM574420"/>
<feature type="domain" description="DHFR" evidence="10">
    <location>
        <begin position="4"/>
        <end position="181"/>
    </location>
</feature>
<dbReference type="EC" id="1.5.1.3" evidence="3"/>
<dbReference type="InParanoid" id="E0W1C2"/>
<dbReference type="GO" id="GO:0004146">
    <property type="term" value="F:dihydrofolate reductase activity"/>
    <property type="evidence" value="ECO:0007669"/>
    <property type="project" value="UniProtKB-EC"/>
</dbReference>
<proteinExistence type="inferred from homology"/>
<dbReference type="EnsemblMetazoa" id="PHUM574420-RA">
    <property type="protein sequence ID" value="PHUM574420-PA"/>
    <property type="gene ID" value="PHUM574420"/>
</dbReference>
<comment type="pathway">
    <text evidence="1">Cofactor biosynthesis; tetrahydrofolate biosynthesis; 5,6,7,8-tetrahydrofolate from 7,8-dihydrofolate: step 1/1.</text>
</comment>
<keyword evidence="13" id="KW-1185">Reference proteome</keyword>
<dbReference type="STRING" id="121224.E0W1C2"/>
<dbReference type="GO" id="GO:0046654">
    <property type="term" value="P:tetrahydrofolate biosynthetic process"/>
    <property type="evidence" value="ECO:0007669"/>
    <property type="project" value="UniProtKB-UniPathway"/>
</dbReference>
<dbReference type="InterPro" id="IPR012259">
    <property type="entry name" value="DHFR"/>
</dbReference>
<dbReference type="HOGENOM" id="CLU_043966_2_3_1"/>
<dbReference type="VEuPathDB" id="VectorBase:PHUM574420"/>
<evidence type="ECO:0000259" key="10">
    <source>
        <dbReference type="PROSITE" id="PS51330"/>
    </source>
</evidence>
<dbReference type="AlphaFoldDB" id="E0W1C2"/>
<comment type="function">
    <text evidence="7">Key enzyme in folate metabolism. Catalyzes an essential reaction for de novo glycine and purine synthesis, and for DNA precursor synthesis.</text>
</comment>
<keyword evidence="4" id="KW-0554">One-carbon metabolism</keyword>
<dbReference type="Proteomes" id="UP000009046">
    <property type="component" value="Unassembled WGS sequence"/>
</dbReference>
<evidence type="ECO:0000313" key="11">
    <source>
        <dbReference type="EMBL" id="EEB19428.1"/>
    </source>
</evidence>
<dbReference type="eggNOG" id="KOG1324">
    <property type="taxonomic scope" value="Eukaryota"/>
</dbReference>
<evidence type="ECO:0000256" key="4">
    <source>
        <dbReference type="ARBA" id="ARBA00022563"/>
    </source>
</evidence>
<dbReference type="Gene3D" id="3.40.430.10">
    <property type="entry name" value="Dihydrofolate Reductase, subunit A"/>
    <property type="match status" value="1"/>
</dbReference>
<evidence type="ECO:0000256" key="1">
    <source>
        <dbReference type="ARBA" id="ARBA00004903"/>
    </source>
</evidence>
<dbReference type="SUPFAM" id="SSF53597">
    <property type="entry name" value="Dihydrofolate reductase-like"/>
    <property type="match status" value="1"/>
</dbReference>
<sequence>MVNNFNLIAAVCSNNGIGYKGNLPWNLRKELQYFNRMTKDVKNPEKKNAVIMGRKTWDSLPHNWKPLPGRYNFVLTTQSLNLDGAVVCSDLNDLIKKINSPDYSNLIETAWVIGGSKVYESVLKYGLCHRFYLTRIKKEFECDCFFNYDFTKDFKEVSDDRVPKGVQKENEIEYVFHVYEKVNESKDSSN</sequence>
<dbReference type="GO" id="GO:0005739">
    <property type="term" value="C:mitochondrion"/>
    <property type="evidence" value="ECO:0007669"/>
    <property type="project" value="TreeGrafter"/>
</dbReference>
<name>E0W1C2_PEDHC</name>
<dbReference type="GO" id="GO:0046655">
    <property type="term" value="P:folic acid metabolic process"/>
    <property type="evidence" value="ECO:0007669"/>
    <property type="project" value="TreeGrafter"/>
</dbReference>
<evidence type="ECO:0000256" key="7">
    <source>
        <dbReference type="ARBA" id="ARBA00025067"/>
    </source>
</evidence>
<keyword evidence="6 11" id="KW-0560">Oxidoreductase</keyword>
<dbReference type="Pfam" id="PF00186">
    <property type="entry name" value="DHFR_1"/>
    <property type="match status" value="1"/>
</dbReference>
<dbReference type="CDD" id="cd00209">
    <property type="entry name" value="DHFR"/>
    <property type="match status" value="1"/>
</dbReference>
<evidence type="ECO:0000256" key="3">
    <source>
        <dbReference type="ARBA" id="ARBA00012856"/>
    </source>
</evidence>
<dbReference type="FunCoup" id="E0W1C2">
    <property type="interactions" value="364"/>
</dbReference>
<dbReference type="CTD" id="8234948"/>
<dbReference type="EMBL" id="DS235867">
    <property type="protein sequence ID" value="EEB19428.1"/>
    <property type="molecule type" value="Genomic_DNA"/>
</dbReference>
<dbReference type="PANTHER" id="PTHR48069">
    <property type="entry name" value="DIHYDROFOLATE REDUCTASE"/>
    <property type="match status" value="1"/>
</dbReference>
<dbReference type="FunFam" id="3.40.430.10:FF:000002">
    <property type="entry name" value="Dihydrofolate reductase"/>
    <property type="match status" value="1"/>
</dbReference>
<dbReference type="PRINTS" id="PR00070">
    <property type="entry name" value="DHFR"/>
</dbReference>
<evidence type="ECO:0000256" key="2">
    <source>
        <dbReference type="ARBA" id="ARBA00009539"/>
    </source>
</evidence>
<dbReference type="GO" id="GO:0050661">
    <property type="term" value="F:NADP binding"/>
    <property type="evidence" value="ECO:0007669"/>
    <property type="project" value="InterPro"/>
</dbReference>
<keyword evidence="5" id="KW-0521">NADP</keyword>
<dbReference type="PROSITE" id="PS51330">
    <property type="entry name" value="DHFR_2"/>
    <property type="match status" value="1"/>
</dbReference>
<dbReference type="RefSeq" id="XP_002432166.1">
    <property type="nucleotide sequence ID" value="XM_002432121.1"/>
</dbReference>
<dbReference type="GO" id="GO:0046452">
    <property type="term" value="P:dihydrofolate metabolic process"/>
    <property type="evidence" value="ECO:0007669"/>
    <property type="project" value="TreeGrafter"/>
</dbReference>
<gene>
    <name evidence="12" type="primary">8234948</name>
    <name evidence="11" type="ORF">Phum_PHUM574420</name>
</gene>
<comment type="similarity">
    <text evidence="2 9">Belongs to the dihydrofolate reductase family.</text>
</comment>
<evidence type="ECO:0000256" key="5">
    <source>
        <dbReference type="ARBA" id="ARBA00022857"/>
    </source>
</evidence>
<dbReference type="GO" id="GO:0006730">
    <property type="term" value="P:one-carbon metabolic process"/>
    <property type="evidence" value="ECO:0007669"/>
    <property type="project" value="UniProtKB-KW"/>
</dbReference>
<protein>
    <recommendedName>
        <fullName evidence="3">dihydrofolate reductase</fullName>
        <ecNumber evidence="3">1.5.1.3</ecNumber>
    </recommendedName>
</protein>
<organism>
    <name type="scientific">Pediculus humanus subsp. corporis</name>
    <name type="common">Body louse</name>
    <dbReference type="NCBI Taxonomy" id="121224"/>
    <lineage>
        <taxon>Eukaryota</taxon>
        <taxon>Metazoa</taxon>
        <taxon>Ecdysozoa</taxon>
        <taxon>Arthropoda</taxon>
        <taxon>Hexapoda</taxon>
        <taxon>Insecta</taxon>
        <taxon>Pterygota</taxon>
        <taxon>Neoptera</taxon>
        <taxon>Paraneoptera</taxon>
        <taxon>Psocodea</taxon>
        <taxon>Troctomorpha</taxon>
        <taxon>Phthiraptera</taxon>
        <taxon>Anoplura</taxon>
        <taxon>Pediculidae</taxon>
        <taxon>Pediculus</taxon>
    </lineage>
</organism>
<dbReference type="UniPathway" id="UPA00077">
    <property type="reaction ID" value="UER00158"/>
</dbReference>
<evidence type="ECO:0000256" key="6">
    <source>
        <dbReference type="ARBA" id="ARBA00023002"/>
    </source>
</evidence>
<dbReference type="PANTHER" id="PTHR48069:SF3">
    <property type="entry name" value="DIHYDROFOLATE REDUCTASE"/>
    <property type="match status" value="1"/>
</dbReference>
<dbReference type="OMA" id="RDNQLPW"/>
<evidence type="ECO:0000256" key="8">
    <source>
        <dbReference type="ARBA" id="ARBA00048873"/>
    </source>
</evidence>
<dbReference type="InterPro" id="IPR001796">
    <property type="entry name" value="DHFR_dom"/>
</dbReference>
<reference evidence="11" key="1">
    <citation type="submission" date="2007-04" db="EMBL/GenBank/DDBJ databases">
        <title>Annotation of Pediculus humanus corporis strain USDA.</title>
        <authorList>
            <person name="Kirkness E."/>
            <person name="Hannick L."/>
            <person name="Hass B."/>
            <person name="Bruggner R."/>
            <person name="Lawson D."/>
            <person name="Bidwell S."/>
            <person name="Joardar V."/>
            <person name="Caler E."/>
            <person name="Walenz B."/>
            <person name="Inman J."/>
            <person name="Schobel S."/>
            <person name="Galinsky K."/>
            <person name="Amedeo P."/>
            <person name="Strausberg R."/>
        </authorList>
    </citation>
    <scope>NUCLEOTIDE SEQUENCE</scope>
    <source>
        <strain evidence="11">USDA</strain>
    </source>
</reference>
<evidence type="ECO:0000256" key="9">
    <source>
        <dbReference type="RuleBase" id="RU004474"/>
    </source>
</evidence>
<evidence type="ECO:0000313" key="13">
    <source>
        <dbReference type="Proteomes" id="UP000009046"/>
    </source>
</evidence>